<evidence type="ECO:0000313" key="6">
    <source>
        <dbReference type="Proteomes" id="UP001153076"/>
    </source>
</evidence>
<keyword evidence="2" id="KW-0645">Protease</keyword>
<evidence type="ECO:0000313" key="5">
    <source>
        <dbReference type="EMBL" id="KAJ8420446.1"/>
    </source>
</evidence>
<evidence type="ECO:0000256" key="1">
    <source>
        <dbReference type="ARBA" id="ARBA00005234"/>
    </source>
</evidence>
<sequence length="206" mass="24007">MQNSTHNMQNELSWKIKMHRLHAKRIVSSEIHLRHISSDIISLTSVVKENSNTLKMLNVNVNRFMKHVVGNETTISNKHMTDTCATTCITYPSNKQKRRIVAEHNFSKDDMRAANELTKSISVGGLNFLHKEDKKVNVNKVYIPMNDRTVHWFLIIVDLQRRRVALLKSLPFNKSNDFRWELAKDLARIGYLSCTFLSKMEKFTSY</sequence>
<evidence type="ECO:0000259" key="4">
    <source>
        <dbReference type="Pfam" id="PF02902"/>
    </source>
</evidence>
<proteinExistence type="inferred from homology"/>
<keyword evidence="3" id="KW-0378">Hydrolase</keyword>
<evidence type="ECO:0000256" key="2">
    <source>
        <dbReference type="ARBA" id="ARBA00022670"/>
    </source>
</evidence>
<protein>
    <recommendedName>
        <fullName evidence="4">Ubiquitin-like protease family profile domain-containing protein</fullName>
    </recommendedName>
</protein>
<name>A0A9Q1GH26_9CARY</name>
<dbReference type="InterPro" id="IPR038765">
    <property type="entry name" value="Papain-like_cys_pep_sf"/>
</dbReference>
<dbReference type="Proteomes" id="UP001153076">
    <property type="component" value="Unassembled WGS sequence"/>
</dbReference>
<dbReference type="GO" id="GO:0006508">
    <property type="term" value="P:proteolysis"/>
    <property type="evidence" value="ECO:0007669"/>
    <property type="project" value="UniProtKB-KW"/>
</dbReference>
<comment type="caution">
    <text evidence="5">The sequence shown here is derived from an EMBL/GenBank/DDBJ whole genome shotgun (WGS) entry which is preliminary data.</text>
</comment>
<dbReference type="OrthoDB" id="1434197at2759"/>
<keyword evidence="6" id="KW-1185">Reference proteome</keyword>
<gene>
    <name evidence="5" type="ORF">Cgig2_002658</name>
</gene>
<dbReference type="AlphaFoldDB" id="A0A9Q1GH26"/>
<dbReference type="EMBL" id="JAKOGI010003425">
    <property type="protein sequence ID" value="KAJ8420446.1"/>
    <property type="molecule type" value="Genomic_DNA"/>
</dbReference>
<dbReference type="GO" id="GO:0008234">
    <property type="term" value="F:cysteine-type peptidase activity"/>
    <property type="evidence" value="ECO:0007669"/>
    <property type="project" value="InterPro"/>
</dbReference>
<accession>A0A9Q1GH26</accession>
<reference evidence="5" key="1">
    <citation type="submission" date="2022-04" db="EMBL/GenBank/DDBJ databases">
        <title>Carnegiea gigantea Genome sequencing and assembly v2.</title>
        <authorList>
            <person name="Copetti D."/>
            <person name="Sanderson M.J."/>
            <person name="Burquez A."/>
            <person name="Wojciechowski M.F."/>
        </authorList>
    </citation>
    <scope>NUCLEOTIDE SEQUENCE</scope>
    <source>
        <strain evidence="5">SGP5-SGP5p</strain>
        <tissue evidence="5">Aerial part</tissue>
    </source>
</reference>
<evidence type="ECO:0000256" key="3">
    <source>
        <dbReference type="ARBA" id="ARBA00022801"/>
    </source>
</evidence>
<organism evidence="5 6">
    <name type="scientific">Carnegiea gigantea</name>
    <dbReference type="NCBI Taxonomy" id="171969"/>
    <lineage>
        <taxon>Eukaryota</taxon>
        <taxon>Viridiplantae</taxon>
        <taxon>Streptophyta</taxon>
        <taxon>Embryophyta</taxon>
        <taxon>Tracheophyta</taxon>
        <taxon>Spermatophyta</taxon>
        <taxon>Magnoliopsida</taxon>
        <taxon>eudicotyledons</taxon>
        <taxon>Gunneridae</taxon>
        <taxon>Pentapetalae</taxon>
        <taxon>Caryophyllales</taxon>
        <taxon>Cactineae</taxon>
        <taxon>Cactaceae</taxon>
        <taxon>Cactoideae</taxon>
        <taxon>Echinocereeae</taxon>
        <taxon>Carnegiea</taxon>
    </lineage>
</organism>
<comment type="similarity">
    <text evidence="1">Belongs to the peptidase C48 family.</text>
</comment>
<dbReference type="InterPro" id="IPR003653">
    <property type="entry name" value="Peptidase_C48_C"/>
</dbReference>
<dbReference type="Pfam" id="PF02902">
    <property type="entry name" value="Peptidase_C48"/>
    <property type="match status" value="1"/>
</dbReference>
<feature type="domain" description="Ubiquitin-like protease family profile" evidence="4">
    <location>
        <begin position="126"/>
        <end position="170"/>
    </location>
</feature>
<dbReference type="SUPFAM" id="SSF54001">
    <property type="entry name" value="Cysteine proteinases"/>
    <property type="match status" value="1"/>
</dbReference>
<dbReference type="Gene3D" id="3.40.395.10">
    <property type="entry name" value="Adenoviral Proteinase, Chain A"/>
    <property type="match status" value="1"/>
</dbReference>